<keyword evidence="4" id="KW-1185">Reference proteome</keyword>
<dbReference type="Pfam" id="PF12937">
    <property type="entry name" value="F-box-like"/>
    <property type="match status" value="1"/>
</dbReference>
<dbReference type="InterPro" id="IPR001810">
    <property type="entry name" value="F-box_dom"/>
</dbReference>
<dbReference type="InterPro" id="IPR052805">
    <property type="entry name" value="GEF_Ubiquitin-Prot_Reg"/>
</dbReference>
<dbReference type="InterPro" id="IPR000219">
    <property type="entry name" value="DH_dom"/>
</dbReference>
<dbReference type="Gene3D" id="1.20.1280.50">
    <property type="match status" value="1"/>
</dbReference>
<dbReference type="SUPFAM" id="SSF48065">
    <property type="entry name" value="DBL homology domain (DH-domain)"/>
    <property type="match status" value="1"/>
</dbReference>
<dbReference type="OrthoDB" id="660555at2759"/>
<dbReference type="Pfam" id="PF14252">
    <property type="entry name" value="DUF4347"/>
    <property type="match status" value="1"/>
</dbReference>
<dbReference type="Gene3D" id="1.20.900.10">
    <property type="entry name" value="Dbl homology (DH) domain"/>
    <property type="match status" value="1"/>
</dbReference>
<dbReference type="AlphaFoldDB" id="A0A2T7P490"/>
<proteinExistence type="predicted"/>
<name>A0A2T7P490_POMCA</name>
<feature type="region of interest" description="Disordered" evidence="1">
    <location>
        <begin position="661"/>
        <end position="762"/>
    </location>
</feature>
<dbReference type="Gene3D" id="2.30.29.30">
    <property type="entry name" value="Pleckstrin-homology domain (PH domain)/Phosphotyrosine-binding domain (PTB)"/>
    <property type="match status" value="1"/>
</dbReference>
<dbReference type="STRING" id="400727.A0A2T7P490"/>
<comment type="caution">
    <text evidence="3">The sequence shown here is derived from an EMBL/GenBank/DDBJ whole genome shotgun (WGS) entry which is preliminary data.</text>
</comment>
<gene>
    <name evidence="3" type="ORF">C0Q70_10813</name>
</gene>
<dbReference type="PROSITE" id="PS50010">
    <property type="entry name" value="DH_2"/>
    <property type="match status" value="1"/>
</dbReference>
<feature type="compositionally biased region" description="Acidic residues" evidence="1">
    <location>
        <begin position="708"/>
        <end position="725"/>
    </location>
</feature>
<organism evidence="3 4">
    <name type="scientific">Pomacea canaliculata</name>
    <name type="common">Golden apple snail</name>
    <dbReference type="NCBI Taxonomy" id="400727"/>
    <lineage>
        <taxon>Eukaryota</taxon>
        <taxon>Metazoa</taxon>
        <taxon>Spiralia</taxon>
        <taxon>Lophotrochozoa</taxon>
        <taxon>Mollusca</taxon>
        <taxon>Gastropoda</taxon>
        <taxon>Caenogastropoda</taxon>
        <taxon>Architaenioglossa</taxon>
        <taxon>Ampullarioidea</taxon>
        <taxon>Ampullariidae</taxon>
        <taxon>Pomacea</taxon>
    </lineage>
</organism>
<dbReference type="EMBL" id="PZQS01000006">
    <property type="protein sequence ID" value="PVD28226.1"/>
    <property type="molecule type" value="Genomic_DNA"/>
</dbReference>
<dbReference type="CDD" id="cd22173">
    <property type="entry name" value="F-box_ECT2L"/>
    <property type="match status" value="1"/>
</dbReference>
<feature type="compositionally biased region" description="Basic and acidic residues" evidence="1">
    <location>
        <begin position="726"/>
        <end position="747"/>
    </location>
</feature>
<dbReference type="InterPro" id="IPR011993">
    <property type="entry name" value="PH-like_dom_sf"/>
</dbReference>
<dbReference type="PANTHER" id="PTHR46857">
    <property type="entry name" value="EPITHELIAL CELL-TRANSFORMING SEQUENCE 2 ONCOGENE-LIKE"/>
    <property type="match status" value="1"/>
</dbReference>
<dbReference type="Pfam" id="PF00621">
    <property type="entry name" value="RhoGEF"/>
    <property type="match status" value="1"/>
</dbReference>
<dbReference type="InterPro" id="IPR036047">
    <property type="entry name" value="F-box-like_dom_sf"/>
</dbReference>
<dbReference type="SMART" id="SM00325">
    <property type="entry name" value="RhoGEF"/>
    <property type="match status" value="1"/>
</dbReference>
<dbReference type="PANTHER" id="PTHR46857:SF2">
    <property type="entry name" value="F-BOX ONLY PROTEIN 16"/>
    <property type="match status" value="1"/>
</dbReference>
<evidence type="ECO:0000313" key="3">
    <source>
        <dbReference type="EMBL" id="PVD28226.1"/>
    </source>
</evidence>
<dbReference type="InterPro" id="IPR025592">
    <property type="entry name" value="DUF4347"/>
</dbReference>
<reference evidence="3 4" key="1">
    <citation type="submission" date="2018-04" db="EMBL/GenBank/DDBJ databases">
        <title>The genome of golden apple snail Pomacea canaliculata provides insight into stress tolerance and invasive adaptation.</title>
        <authorList>
            <person name="Liu C."/>
            <person name="Liu B."/>
            <person name="Ren Y."/>
            <person name="Zhang Y."/>
            <person name="Wang H."/>
            <person name="Li S."/>
            <person name="Jiang F."/>
            <person name="Yin L."/>
            <person name="Zhang G."/>
            <person name="Qian W."/>
            <person name="Fan W."/>
        </authorList>
    </citation>
    <scope>NUCLEOTIDE SEQUENCE [LARGE SCALE GENOMIC DNA]</scope>
    <source>
        <strain evidence="3">SZHN2017</strain>
        <tissue evidence="3">Muscle</tissue>
    </source>
</reference>
<dbReference type="InterPro" id="IPR035899">
    <property type="entry name" value="DBL_dom_sf"/>
</dbReference>
<protein>
    <recommendedName>
        <fullName evidence="2">DH domain-containing protein</fullName>
    </recommendedName>
</protein>
<dbReference type="CDD" id="cd00160">
    <property type="entry name" value="RhoGEF"/>
    <property type="match status" value="1"/>
</dbReference>
<dbReference type="Proteomes" id="UP000245119">
    <property type="component" value="Linkage Group LG6"/>
</dbReference>
<feature type="domain" description="DH" evidence="2">
    <location>
        <begin position="789"/>
        <end position="978"/>
    </location>
</feature>
<dbReference type="GO" id="GO:0005085">
    <property type="term" value="F:guanyl-nucleotide exchange factor activity"/>
    <property type="evidence" value="ECO:0007669"/>
    <property type="project" value="InterPro"/>
</dbReference>
<dbReference type="SUPFAM" id="SSF81383">
    <property type="entry name" value="F-box domain"/>
    <property type="match status" value="1"/>
</dbReference>
<evidence type="ECO:0000259" key="2">
    <source>
        <dbReference type="PROSITE" id="PS50010"/>
    </source>
</evidence>
<feature type="compositionally biased region" description="Basic and acidic residues" evidence="1">
    <location>
        <begin position="673"/>
        <end position="707"/>
    </location>
</feature>
<sequence length="1225" mass="140466">MAYSTNAKKKTVLMQTRLSITDEDDSKVLGRTTNLRREKTASMDQIHTLKLKTQNSAWTPIVHKPSNEQIFKERRDLVSHWFDMWTDSQRKRFLDVLFRQCSRSQYKFVQDWFRERVPIQHLDFTTVLPRFLSLYIFSFLEPKSLCRCAQVSWTWKFLSEQDDVWMTKCIRYGWFLPYTPADNEYGAWKRHYVACIHTLDSMEGSRQPKPPPPGYPEYMEKPEISLKPTRLSRMDSRRLMDIRPPWQGPDWKPKDLEQSNRAVAHGSNPNEPVRPKSDEVMHNRWGILKSRYNEAVTVRSLDFEIGMDTDRRRDRHRILLAGEDYNIPKSSRKTLRETLIFQTNEERRMEELINTDWIPPTSSVMKRYPKSRHQICNIQPGGNIVSSNPRIIIISSRIPGADLLLDAVLFGVIPIVYEYEGTVAQSLVEQVESALQGRHAQSVGLFCHAEEPGQLCVAHGCTVSLTTLDTPVVSSFFESVANHILPADLGGQFDIFVPLAASEEGMEMLVQLSIKTSMQFSSPTGIIGNYNHVNSSWLIDYNGKSPPEVYFCTSKLLVWASVADQAQEAMKTCHEIMATFFEKTHRDIVAQLTGQMIFDVLRQTDIQGVHDITHVLKDGLIALGDQKSVNPLEFLGYFLLERAGSSTLTVSGSLQTLSRQQTLSSLTEGGDMEESRSGSRKKAEGADAGHVQRDEQDKQLSAERGEAAENDYEEDFQGSDDEDNEGDSKKESAKDAGREKASKDVQNHHRQNHKSSTLKTQELSIKFGTMRATKTNRLSTQQFADHPEKRTPVAFEILASEIAYMHILKSINDVYVRPLKSALSSKRPITGAQNIQIIFTDIMNIYQLSRTLTEDLQNRLADWNPQHTCLGDIFIKFCMHIKVYTNFTNNYEVILRCIERCKEQSPAFRAFLERHERVPETKMLTLQEILLLPVIRIGEYVKLLTWFELHTPRTQADRQDLDNAIATLTELDRGIRECRTRMEREKELVQLTRKIINCPALLEANRYLVKHLDVAHLRPPSSDTVVPELRVFQRIATLGLYLFNDALVITRRTSKHFPFSRAVEYTYKFDLSVALTALQVVDIPDSKYMAACSVDLMQLQLIELCRRKAYCGRTLTCLMIGLGCSDHPEMCQPACQERLQDDDSKARVGLQRRDSRAEVQLGRHLGADSARSFEPEVSLPRPRRLQGAICFPETANKHSVSRWWGCKEAGYNHEDDTFKAHFPWH</sequence>
<evidence type="ECO:0000256" key="1">
    <source>
        <dbReference type="SAM" id="MobiDB-lite"/>
    </source>
</evidence>
<evidence type="ECO:0000313" key="4">
    <source>
        <dbReference type="Proteomes" id="UP000245119"/>
    </source>
</evidence>
<dbReference type="SMART" id="SM00256">
    <property type="entry name" value="FBOX"/>
    <property type="match status" value="1"/>
</dbReference>
<accession>A0A2T7P490</accession>